<gene>
    <name evidence="2" type="ORF">ANI01nite_20430</name>
</gene>
<reference evidence="2 3" key="1">
    <citation type="submission" date="2019-06" db="EMBL/GenBank/DDBJ databases">
        <title>Whole genome shotgun sequence of Glutamicibacter nicotianae NBRC 14234.</title>
        <authorList>
            <person name="Hosoyama A."/>
            <person name="Uohara A."/>
            <person name="Ohji S."/>
            <person name="Ichikawa N."/>
        </authorList>
    </citation>
    <scope>NUCLEOTIDE SEQUENCE [LARGE SCALE GENOMIC DNA]</scope>
    <source>
        <strain evidence="2 3">NBRC 14234</strain>
    </source>
</reference>
<feature type="region of interest" description="Disordered" evidence="1">
    <location>
        <begin position="41"/>
        <end position="65"/>
    </location>
</feature>
<evidence type="ECO:0000313" key="3">
    <source>
        <dbReference type="Proteomes" id="UP000316242"/>
    </source>
</evidence>
<sequence>MNTQKIVRRYSSAAISAVPAFVLVALASALIVSVAPAEAESSASSPTGSYTAEATPTSEPDPPDSANLLYEKSDYGALEAARRFFRFLDYEILYRSPVDFAPIVTGKCELEQCWKTFQELDDLRKGPEDIQIGGYHYLHTDYIVQFDGNQAYLMGELTLSPRSLLRPDQEVIFFEEQNLGEITVGLEYTDTGWKVSDVSLDNPRSATRRDT</sequence>
<organism evidence="2 3">
    <name type="scientific">Glutamicibacter nicotianae</name>
    <name type="common">Arthrobacter nicotianae</name>
    <dbReference type="NCBI Taxonomy" id="37929"/>
    <lineage>
        <taxon>Bacteria</taxon>
        <taxon>Bacillati</taxon>
        <taxon>Actinomycetota</taxon>
        <taxon>Actinomycetes</taxon>
        <taxon>Micrococcales</taxon>
        <taxon>Micrococcaceae</taxon>
        <taxon>Glutamicibacter</taxon>
    </lineage>
</organism>
<evidence type="ECO:0008006" key="4">
    <source>
        <dbReference type="Google" id="ProtNLM"/>
    </source>
</evidence>
<proteinExistence type="predicted"/>
<keyword evidence="3" id="KW-1185">Reference proteome</keyword>
<feature type="compositionally biased region" description="Polar residues" evidence="1">
    <location>
        <begin position="47"/>
        <end position="58"/>
    </location>
</feature>
<evidence type="ECO:0000256" key="1">
    <source>
        <dbReference type="SAM" id="MobiDB-lite"/>
    </source>
</evidence>
<dbReference type="RefSeq" id="WP_141357810.1">
    <property type="nucleotide sequence ID" value="NZ_BAAAWM010000001.1"/>
</dbReference>
<dbReference type="EMBL" id="BJNE01000007">
    <property type="protein sequence ID" value="GEC12840.1"/>
    <property type="molecule type" value="Genomic_DNA"/>
</dbReference>
<dbReference type="Proteomes" id="UP000316242">
    <property type="component" value="Unassembled WGS sequence"/>
</dbReference>
<comment type="caution">
    <text evidence="2">The sequence shown here is derived from an EMBL/GenBank/DDBJ whole genome shotgun (WGS) entry which is preliminary data.</text>
</comment>
<name>A0ABQ0RMT6_GLUNI</name>
<evidence type="ECO:0000313" key="2">
    <source>
        <dbReference type="EMBL" id="GEC12840.1"/>
    </source>
</evidence>
<protein>
    <recommendedName>
        <fullName evidence="4">SnoaL-like domain-containing protein</fullName>
    </recommendedName>
</protein>
<accession>A0ABQ0RMT6</accession>